<dbReference type="PANTHER" id="PTHR43490:SF98">
    <property type="entry name" value="OS02G0640600 PROTEIN"/>
    <property type="match status" value="1"/>
</dbReference>
<dbReference type="InterPro" id="IPR036291">
    <property type="entry name" value="NAD(P)-bd_dom_sf"/>
</dbReference>
<proteinExistence type="inferred from homology"/>
<keyword evidence="2 5" id="KW-0521">NADP</keyword>
<evidence type="ECO:0000256" key="4">
    <source>
        <dbReference type="RuleBase" id="RU000363"/>
    </source>
</evidence>
<evidence type="ECO:0000313" key="6">
    <source>
        <dbReference type="EMBL" id="MCL7049801.1"/>
    </source>
</evidence>
<accession>A0AA42B480</accession>
<gene>
    <name evidence="6" type="ORF">MKW94_000645</name>
</gene>
<dbReference type="Proteomes" id="UP001177140">
    <property type="component" value="Unassembled WGS sequence"/>
</dbReference>
<comment type="similarity">
    <text evidence="1 4">Belongs to the short-chain dehydrogenases/reductases (SDR) family.</text>
</comment>
<reference evidence="6" key="1">
    <citation type="submission" date="2022-03" db="EMBL/GenBank/DDBJ databases">
        <title>A functionally conserved STORR gene fusion in Papaver species that diverged 16.8 million years ago.</title>
        <authorList>
            <person name="Catania T."/>
        </authorList>
    </citation>
    <scope>NUCLEOTIDE SEQUENCE</scope>
    <source>
        <strain evidence="6">S-191538</strain>
    </source>
</reference>
<evidence type="ECO:0000313" key="7">
    <source>
        <dbReference type="Proteomes" id="UP001177140"/>
    </source>
</evidence>
<dbReference type="Gene3D" id="3.40.50.720">
    <property type="entry name" value="NAD(P)-binding Rossmann-like Domain"/>
    <property type="match status" value="1"/>
</dbReference>
<dbReference type="EC" id="1.1.1.-" evidence="5"/>
<dbReference type="GO" id="GO:0016020">
    <property type="term" value="C:membrane"/>
    <property type="evidence" value="ECO:0007669"/>
    <property type="project" value="TreeGrafter"/>
</dbReference>
<comment type="caution">
    <text evidence="6">The sequence shown here is derived from an EMBL/GenBank/DDBJ whole genome shotgun (WGS) entry which is preliminary data.</text>
</comment>
<dbReference type="AlphaFoldDB" id="A0AA42B480"/>
<dbReference type="InterPro" id="IPR045313">
    <property type="entry name" value="CBR1-like"/>
</dbReference>
<evidence type="ECO:0000256" key="5">
    <source>
        <dbReference type="RuleBase" id="RU369024"/>
    </source>
</evidence>
<dbReference type="PANTHER" id="PTHR43490">
    <property type="entry name" value="(+)-NEOMENTHOL DEHYDROGENASE"/>
    <property type="match status" value="1"/>
</dbReference>
<dbReference type="InterPro" id="IPR002347">
    <property type="entry name" value="SDR_fam"/>
</dbReference>
<dbReference type="EMBL" id="JAJJMA010320364">
    <property type="protein sequence ID" value="MCL7049801.1"/>
    <property type="molecule type" value="Genomic_DNA"/>
</dbReference>
<dbReference type="PRINTS" id="PR00080">
    <property type="entry name" value="SDRFAMILY"/>
</dbReference>
<dbReference type="Pfam" id="PF00106">
    <property type="entry name" value="adh_short"/>
    <property type="match status" value="1"/>
</dbReference>
<dbReference type="CDD" id="cd05324">
    <property type="entry name" value="carb_red_PTCR-like_SDR_c"/>
    <property type="match status" value="1"/>
</dbReference>
<evidence type="ECO:0000256" key="1">
    <source>
        <dbReference type="ARBA" id="ARBA00006484"/>
    </source>
</evidence>
<organism evidence="6 7">
    <name type="scientific">Papaver nudicaule</name>
    <name type="common">Iceland poppy</name>
    <dbReference type="NCBI Taxonomy" id="74823"/>
    <lineage>
        <taxon>Eukaryota</taxon>
        <taxon>Viridiplantae</taxon>
        <taxon>Streptophyta</taxon>
        <taxon>Embryophyta</taxon>
        <taxon>Tracheophyta</taxon>
        <taxon>Spermatophyta</taxon>
        <taxon>Magnoliopsida</taxon>
        <taxon>Ranunculales</taxon>
        <taxon>Papaveraceae</taxon>
        <taxon>Papaveroideae</taxon>
        <taxon>Papaver</taxon>
    </lineage>
</organism>
<evidence type="ECO:0000256" key="2">
    <source>
        <dbReference type="ARBA" id="ARBA00022857"/>
    </source>
</evidence>
<dbReference type="GO" id="GO:0016616">
    <property type="term" value="F:oxidoreductase activity, acting on the CH-OH group of donors, NAD or NADP as acceptor"/>
    <property type="evidence" value="ECO:0007669"/>
    <property type="project" value="InterPro"/>
</dbReference>
<keyword evidence="3 5" id="KW-0560">Oxidoreductase</keyword>
<dbReference type="PRINTS" id="PR00081">
    <property type="entry name" value="GDHRDH"/>
</dbReference>
<sequence>MSSADILSNTSETKIRCAVVTGGNKGIGFEICKQLASNGVLVVLTSRDIKKGLEAVENLISSTGVSEKYVVFHQLDVLNPLTISSLADFIKIRFRKLDILVNNAGVSGNFIDDVDRYVAMQQGIIGEKSKETADRLIEELEQQEMKELFKESYELAEQCLKTNYYGVKSVTEVLIPLLQLSDSPRIVNLSSMYGTIKNVSNEKSIEVLADVDQLTEERIDGVANSFLKDYKEDVLETNGWPDSSSAYKISKACVNAYTRILAKKFSTFCVNSVCPGWVATDFNYNIGIYTAEQGAKNAVTLALLPDNGRPSGQFFDRDVATGF</sequence>
<protein>
    <recommendedName>
        <fullName evidence="5">Short-chain dehydrogenase/reductase</fullName>
        <ecNumber evidence="5">1.1.1.-</ecNumber>
    </recommendedName>
</protein>
<evidence type="ECO:0000256" key="3">
    <source>
        <dbReference type="ARBA" id="ARBA00023002"/>
    </source>
</evidence>
<keyword evidence="7" id="KW-1185">Reference proteome</keyword>
<dbReference type="SUPFAM" id="SSF51735">
    <property type="entry name" value="NAD(P)-binding Rossmann-fold domains"/>
    <property type="match status" value="1"/>
</dbReference>
<name>A0AA42B480_PAPNU</name>